<dbReference type="eggNOG" id="COG1361">
    <property type="taxonomic scope" value="Bacteria"/>
</dbReference>
<organism evidence="4 5">
    <name type="scientific">Bifidobacterium ruminantium</name>
    <dbReference type="NCBI Taxonomy" id="78346"/>
    <lineage>
        <taxon>Bacteria</taxon>
        <taxon>Bacillati</taxon>
        <taxon>Actinomycetota</taxon>
        <taxon>Actinomycetes</taxon>
        <taxon>Bifidobacteriales</taxon>
        <taxon>Bifidobacteriaceae</taxon>
        <taxon>Bifidobacterium</taxon>
    </lineage>
</organism>
<keyword evidence="2" id="KW-0472">Membrane</keyword>
<dbReference type="EMBL" id="JGZL01000015">
    <property type="protein sequence ID" value="KFI86026.1"/>
    <property type="molecule type" value="Genomic_DNA"/>
</dbReference>
<comment type="caution">
    <text evidence="4">The sequence shown here is derived from an EMBL/GenBank/DDBJ whole genome shotgun (WGS) entry which is preliminary data.</text>
</comment>
<sequence length="454" mass="47397">MKRMRSPLAVLANRHRGWIKGFTASLAVLAMLAGVAGAGSIAYADEVAPKDGGAVVESVDDRTSVEQQNEVDATEGGVAESGTTEDDASGTDDSERATSDGSPQERSDEQQSQQTENQPGTEEQPGVRQPSAGSDGLSPDGDAPVQSDDGKDDAGQSGADDTTGDIADAESDGNTDDKESDGKDGEAADKEDGSDDEDAKTDEGKDADDMADGHIMRERFTFNRKTVMRAAANETVPAPDHTKSIVYNGGGINYDATGDEGTGETSARKRGFRSNAAAQVCYTFDRQSDCAVYQHPVLQVPSADVVVTKHWEGGAPSGSATLRIDLMQNGASMAGKDLSEDDAISTGEWRVTFHGMMPGDYTVTEGAIAGYGAKDGVASVPISITRADMWAAFDKGRTATYEASFTNVRQTVAALPLSGATDERTWLIVAGVAALILLLAGIIGLAMIGRGRPL</sequence>
<evidence type="ECO:0000256" key="2">
    <source>
        <dbReference type="SAM" id="Phobius"/>
    </source>
</evidence>
<dbReference type="InterPro" id="IPR055384">
    <property type="entry name" value="DUF7604"/>
</dbReference>
<name>A0A087CRX6_BIFRU</name>
<evidence type="ECO:0000259" key="3">
    <source>
        <dbReference type="Pfam" id="PF24558"/>
    </source>
</evidence>
<feature type="compositionally biased region" description="Basic and acidic residues" evidence="1">
    <location>
        <begin position="175"/>
        <end position="191"/>
    </location>
</feature>
<evidence type="ECO:0000313" key="4">
    <source>
        <dbReference type="EMBL" id="KFI86026.1"/>
    </source>
</evidence>
<feature type="domain" description="DUF7604" evidence="3">
    <location>
        <begin position="251"/>
        <end position="299"/>
    </location>
</feature>
<protein>
    <recommendedName>
        <fullName evidence="3">DUF7604 domain-containing protein</fullName>
    </recommendedName>
</protein>
<dbReference type="Pfam" id="PF24558">
    <property type="entry name" value="DUF7604"/>
    <property type="match status" value="1"/>
</dbReference>
<proteinExistence type="predicted"/>
<keyword evidence="2" id="KW-1133">Transmembrane helix</keyword>
<feature type="transmembrane region" description="Helical" evidence="2">
    <location>
        <begin position="426"/>
        <end position="448"/>
    </location>
</feature>
<feature type="compositionally biased region" description="Polar residues" evidence="1">
    <location>
        <begin position="110"/>
        <end position="121"/>
    </location>
</feature>
<accession>A0A087CRX6</accession>
<feature type="compositionally biased region" description="Basic and acidic residues" evidence="1">
    <location>
        <begin position="201"/>
        <end position="214"/>
    </location>
</feature>
<dbReference type="Proteomes" id="UP000029078">
    <property type="component" value="Unassembled WGS sequence"/>
</dbReference>
<keyword evidence="2" id="KW-0812">Transmembrane</keyword>
<feature type="compositionally biased region" description="Acidic residues" evidence="1">
    <location>
        <begin position="83"/>
        <end position="92"/>
    </location>
</feature>
<dbReference type="RefSeq" id="WP_152571307.1">
    <property type="nucleotide sequence ID" value="NZ_JGZL01000015.1"/>
</dbReference>
<feature type="compositionally biased region" description="Basic and acidic residues" evidence="1">
    <location>
        <begin position="93"/>
        <end position="109"/>
    </location>
</feature>
<dbReference type="AlphaFoldDB" id="A0A087CRX6"/>
<evidence type="ECO:0000256" key="1">
    <source>
        <dbReference type="SAM" id="MobiDB-lite"/>
    </source>
</evidence>
<gene>
    <name evidence="4" type="ORF">BRUM_1465</name>
</gene>
<feature type="region of interest" description="Disordered" evidence="1">
    <location>
        <begin position="54"/>
        <end position="214"/>
    </location>
</feature>
<evidence type="ECO:0000313" key="5">
    <source>
        <dbReference type="Proteomes" id="UP000029078"/>
    </source>
</evidence>
<dbReference type="STRING" id="78346.BRUM_1465"/>
<keyword evidence="5" id="KW-1185">Reference proteome</keyword>
<reference evidence="4 5" key="1">
    <citation type="submission" date="2014-03" db="EMBL/GenBank/DDBJ databases">
        <title>Genomics of Bifidobacteria.</title>
        <authorList>
            <person name="Ventura M."/>
            <person name="Milani C."/>
            <person name="Lugli G.A."/>
        </authorList>
    </citation>
    <scope>NUCLEOTIDE SEQUENCE [LARGE SCALE GENOMIC DNA]</scope>
    <source>
        <strain evidence="4 5">LMG 21811</strain>
    </source>
</reference>